<proteinExistence type="inferred from homology"/>
<dbReference type="CDD" id="cd06464">
    <property type="entry name" value="ACD_sHsps-like"/>
    <property type="match status" value="1"/>
</dbReference>
<organism evidence="4 5">
    <name type="scientific">Desulfosalsimonas propionicica</name>
    <dbReference type="NCBI Taxonomy" id="332175"/>
    <lineage>
        <taxon>Bacteria</taxon>
        <taxon>Pseudomonadati</taxon>
        <taxon>Thermodesulfobacteriota</taxon>
        <taxon>Desulfobacteria</taxon>
        <taxon>Desulfobacterales</taxon>
        <taxon>Desulfosalsimonadaceae</taxon>
        <taxon>Desulfosalsimonas</taxon>
    </lineage>
</organism>
<keyword evidence="5" id="KW-1185">Reference proteome</keyword>
<dbReference type="RefSeq" id="WP_181550485.1">
    <property type="nucleotide sequence ID" value="NZ_JACDUS010000002.1"/>
</dbReference>
<dbReference type="EMBL" id="JACDUS010000002">
    <property type="protein sequence ID" value="MBA2880832.1"/>
    <property type="molecule type" value="Genomic_DNA"/>
</dbReference>
<reference evidence="4 5" key="1">
    <citation type="submission" date="2020-07" db="EMBL/GenBank/DDBJ databases">
        <title>Genomic Encyclopedia of Type Strains, Phase IV (KMG-IV): sequencing the most valuable type-strain genomes for metagenomic binning, comparative biology and taxonomic classification.</title>
        <authorList>
            <person name="Goeker M."/>
        </authorList>
    </citation>
    <scope>NUCLEOTIDE SEQUENCE [LARGE SCALE GENOMIC DNA]</scope>
    <source>
        <strain evidence="4 5">DSM 17721</strain>
    </source>
</reference>
<dbReference type="AlphaFoldDB" id="A0A7W0HK42"/>
<name>A0A7W0HK42_9BACT</name>
<accession>A0A7W0HK42</accession>
<comment type="caution">
    <text evidence="4">The sequence shown here is derived from an EMBL/GenBank/DDBJ whole genome shotgun (WGS) entry which is preliminary data.</text>
</comment>
<dbReference type="Proteomes" id="UP000525298">
    <property type="component" value="Unassembled WGS sequence"/>
</dbReference>
<dbReference type="PANTHER" id="PTHR11527">
    <property type="entry name" value="HEAT-SHOCK PROTEIN 20 FAMILY MEMBER"/>
    <property type="match status" value="1"/>
</dbReference>
<evidence type="ECO:0000313" key="4">
    <source>
        <dbReference type="EMBL" id="MBA2880832.1"/>
    </source>
</evidence>
<dbReference type="PROSITE" id="PS01031">
    <property type="entry name" value="SHSP"/>
    <property type="match status" value="1"/>
</dbReference>
<evidence type="ECO:0000256" key="2">
    <source>
        <dbReference type="RuleBase" id="RU003616"/>
    </source>
</evidence>
<sequence>MITRRFLDFPDFGWKNPFEEMDRVRRYLDQVLGQADAGYRIPQAGVFPLVNLTETKENYILRAELPGVNAEALDIQATGRNINISGQRTIEPDPNARYHRRERESGRFSRALTLPGDIDREKIEAQLTNGVLTLTIPKSEKARPKQIQIKG</sequence>
<dbReference type="InterPro" id="IPR031107">
    <property type="entry name" value="Small_HSP"/>
</dbReference>
<dbReference type="InterPro" id="IPR008978">
    <property type="entry name" value="HSP20-like_chaperone"/>
</dbReference>
<evidence type="ECO:0000313" key="5">
    <source>
        <dbReference type="Proteomes" id="UP000525298"/>
    </source>
</evidence>
<evidence type="ECO:0000256" key="1">
    <source>
        <dbReference type="PROSITE-ProRule" id="PRU00285"/>
    </source>
</evidence>
<dbReference type="SUPFAM" id="SSF49764">
    <property type="entry name" value="HSP20-like chaperones"/>
    <property type="match status" value="1"/>
</dbReference>
<dbReference type="Pfam" id="PF00011">
    <property type="entry name" value="HSP20"/>
    <property type="match status" value="1"/>
</dbReference>
<dbReference type="Gene3D" id="2.60.40.790">
    <property type="match status" value="1"/>
</dbReference>
<gene>
    <name evidence="4" type="ORF">HNR65_001150</name>
</gene>
<feature type="domain" description="SHSP" evidence="3">
    <location>
        <begin position="41"/>
        <end position="151"/>
    </location>
</feature>
<evidence type="ECO:0000259" key="3">
    <source>
        <dbReference type="PROSITE" id="PS01031"/>
    </source>
</evidence>
<protein>
    <submittedName>
        <fullName evidence="4">HSP20 family protein</fullName>
    </submittedName>
</protein>
<dbReference type="InterPro" id="IPR002068">
    <property type="entry name" value="A-crystallin/Hsp20_dom"/>
</dbReference>
<comment type="similarity">
    <text evidence="1 2">Belongs to the small heat shock protein (HSP20) family.</text>
</comment>